<keyword evidence="1" id="KW-0472">Membrane</keyword>
<keyword evidence="1" id="KW-0812">Transmembrane</keyword>
<gene>
    <name evidence="2" type="ORF">Aory05_000522100</name>
</gene>
<proteinExistence type="predicted"/>
<evidence type="ECO:0000313" key="3">
    <source>
        <dbReference type="Proteomes" id="UP001165189"/>
    </source>
</evidence>
<name>A0ABQ6KMA5_ASPOZ</name>
<feature type="transmembrane region" description="Helical" evidence="1">
    <location>
        <begin position="25"/>
        <end position="42"/>
    </location>
</feature>
<reference evidence="2" key="1">
    <citation type="submission" date="2023-04" db="EMBL/GenBank/DDBJ databases">
        <title>Aspergillus oryzae var. brunneus NBRC 4377.</title>
        <authorList>
            <person name="Ichikawa N."/>
            <person name="Sato H."/>
            <person name="Tonouchi N."/>
        </authorList>
    </citation>
    <scope>NUCLEOTIDE SEQUENCE</scope>
    <source>
        <strain evidence="2">NBRC 4377</strain>
    </source>
</reference>
<protein>
    <submittedName>
        <fullName evidence="2">Unnamed protein product</fullName>
    </submittedName>
</protein>
<accession>A0ABQ6KMA5</accession>
<evidence type="ECO:0000313" key="2">
    <source>
        <dbReference type="EMBL" id="GMG46394.1"/>
    </source>
</evidence>
<evidence type="ECO:0000256" key="1">
    <source>
        <dbReference type="SAM" id="Phobius"/>
    </source>
</evidence>
<comment type="caution">
    <text evidence="2">The sequence shown here is derived from an EMBL/GenBank/DDBJ whole genome shotgun (WGS) entry which is preliminary data.</text>
</comment>
<organism evidence="2 3">
    <name type="scientific">Aspergillus oryzae var. brunneus</name>
    <dbReference type="NCBI Taxonomy" id="332754"/>
    <lineage>
        <taxon>Eukaryota</taxon>
        <taxon>Fungi</taxon>
        <taxon>Dikarya</taxon>
        <taxon>Ascomycota</taxon>
        <taxon>Pezizomycotina</taxon>
        <taxon>Eurotiomycetes</taxon>
        <taxon>Eurotiomycetidae</taxon>
        <taxon>Eurotiales</taxon>
        <taxon>Aspergillaceae</taxon>
        <taxon>Aspergillus</taxon>
        <taxon>Aspergillus subgen. Circumdati</taxon>
    </lineage>
</organism>
<sequence>MLRLRVVLMAMDPNTPDHPGYSNRYSSLLTYWGLILFIVKGIRILSWGMNVKTTVELSFTPKEVEGVMRAWREWIATTAISYWGLRPILQHQPLRRW</sequence>
<keyword evidence="3" id="KW-1185">Reference proteome</keyword>
<dbReference type="Proteomes" id="UP001165189">
    <property type="component" value="Unassembled WGS sequence"/>
</dbReference>
<keyword evidence="1" id="KW-1133">Transmembrane helix</keyword>
<dbReference type="EMBL" id="BSYB01000018">
    <property type="protein sequence ID" value="GMG46394.1"/>
    <property type="molecule type" value="Genomic_DNA"/>
</dbReference>